<evidence type="ECO:0000256" key="5">
    <source>
        <dbReference type="ARBA" id="ARBA00023002"/>
    </source>
</evidence>
<dbReference type="Pfam" id="PF01565">
    <property type="entry name" value="FAD_binding_4"/>
    <property type="match status" value="1"/>
</dbReference>
<dbReference type="SUPFAM" id="SSF56176">
    <property type="entry name" value="FAD-binding/transporter-associated domain-like"/>
    <property type="match status" value="1"/>
</dbReference>
<feature type="domain" description="FAD-binding PCMH-type" evidence="6">
    <location>
        <begin position="79"/>
        <end position="248"/>
    </location>
</feature>
<dbReference type="Proteomes" id="UP001320876">
    <property type="component" value="Unassembled WGS sequence"/>
</dbReference>
<evidence type="ECO:0000256" key="3">
    <source>
        <dbReference type="ARBA" id="ARBA00022630"/>
    </source>
</evidence>
<comment type="cofactor">
    <cofactor evidence="1">
        <name>FAD</name>
        <dbReference type="ChEBI" id="CHEBI:57692"/>
    </cofactor>
</comment>
<dbReference type="InterPro" id="IPR016167">
    <property type="entry name" value="FAD-bd_PCMH_sub1"/>
</dbReference>
<dbReference type="InterPro" id="IPR006093">
    <property type="entry name" value="Oxy_OxRdtase_FAD_BS"/>
</dbReference>
<proteinExistence type="inferred from homology"/>
<evidence type="ECO:0000256" key="4">
    <source>
        <dbReference type="ARBA" id="ARBA00022827"/>
    </source>
</evidence>
<keyword evidence="3" id="KW-0285">Flavoprotein</keyword>
<evidence type="ECO:0000256" key="2">
    <source>
        <dbReference type="ARBA" id="ARBA00005466"/>
    </source>
</evidence>
<dbReference type="PANTHER" id="PTHR42973:SF39">
    <property type="entry name" value="FAD-BINDING PCMH-TYPE DOMAIN-CONTAINING PROTEIN"/>
    <property type="match status" value="1"/>
</dbReference>
<name>A0ABT3GJP9_9BACT</name>
<dbReference type="Gene3D" id="3.30.43.10">
    <property type="entry name" value="Uridine Diphospho-n-acetylenolpyruvylglucosamine Reductase, domain 2"/>
    <property type="match status" value="1"/>
</dbReference>
<dbReference type="Gene3D" id="3.30.465.10">
    <property type="match status" value="1"/>
</dbReference>
<comment type="caution">
    <text evidence="7">The sequence shown here is derived from an EMBL/GenBank/DDBJ whole genome shotgun (WGS) entry which is preliminary data.</text>
</comment>
<reference evidence="7 8" key="1">
    <citation type="submission" date="2022-10" db="EMBL/GenBank/DDBJ databases">
        <title>Luteolibacter arcticus strain CCTCC AB 2014275, whole genome shotgun sequencing project.</title>
        <authorList>
            <person name="Zhao G."/>
            <person name="Shen L."/>
        </authorList>
    </citation>
    <scope>NUCLEOTIDE SEQUENCE [LARGE SCALE GENOMIC DNA]</scope>
    <source>
        <strain evidence="7 8">CCTCC AB 2014275</strain>
    </source>
</reference>
<evidence type="ECO:0000259" key="6">
    <source>
        <dbReference type="PROSITE" id="PS51387"/>
    </source>
</evidence>
<keyword evidence="4" id="KW-0274">FAD</keyword>
<dbReference type="PROSITE" id="PS51387">
    <property type="entry name" value="FAD_PCMH"/>
    <property type="match status" value="1"/>
</dbReference>
<dbReference type="InterPro" id="IPR006094">
    <property type="entry name" value="Oxid_FAD_bind_N"/>
</dbReference>
<dbReference type="InterPro" id="IPR050416">
    <property type="entry name" value="FAD-linked_Oxidoreductase"/>
</dbReference>
<dbReference type="PANTHER" id="PTHR42973">
    <property type="entry name" value="BINDING OXIDOREDUCTASE, PUTATIVE (AFU_ORTHOLOGUE AFUA_1G17690)-RELATED"/>
    <property type="match status" value="1"/>
</dbReference>
<evidence type="ECO:0000313" key="8">
    <source>
        <dbReference type="Proteomes" id="UP001320876"/>
    </source>
</evidence>
<dbReference type="PROSITE" id="PS00862">
    <property type="entry name" value="OX2_COVAL_FAD"/>
    <property type="match status" value="1"/>
</dbReference>
<dbReference type="InterPro" id="IPR016166">
    <property type="entry name" value="FAD-bd_PCMH"/>
</dbReference>
<gene>
    <name evidence="7" type="ORF">OKA05_14395</name>
</gene>
<comment type="similarity">
    <text evidence="2">Belongs to the oxygen-dependent FAD-linked oxidoreductase family.</text>
</comment>
<evidence type="ECO:0000256" key="1">
    <source>
        <dbReference type="ARBA" id="ARBA00001974"/>
    </source>
</evidence>
<dbReference type="Pfam" id="PF08031">
    <property type="entry name" value="BBE"/>
    <property type="match status" value="1"/>
</dbReference>
<dbReference type="InterPro" id="IPR012951">
    <property type="entry name" value="BBE"/>
</dbReference>
<organism evidence="7 8">
    <name type="scientific">Luteolibacter arcticus</name>
    <dbReference type="NCBI Taxonomy" id="1581411"/>
    <lineage>
        <taxon>Bacteria</taxon>
        <taxon>Pseudomonadati</taxon>
        <taxon>Verrucomicrobiota</taxon>
        <taxon>Verrucomicrobiia</taxon>
        <taxon>Verrucomicrobiales</taxon>
        <taxon>Verrucomicrobiaceae</taxon>
        <taxon>Luteolibacter</taxon>
    </lineage>
</organism>
<dbReference type="InterPro" id="IPR036318">
    <property type="entry name" value="FAD-bd_PCMH-like_sf"/>
</dbReference>
<dbReference type="Gene3D" id="3.40.462.20">
    <property type="match status" value="1"/>
</dbReference>
<dbReference type="RefSeq" id="WP_264487861.1">
    <property type="nucleotide sequence ID" value="NZ_JAPDDT010000005.1"/>
</dbReference>
<keyword evidence="8" id="KW-1185">Reference proteome</keyword>
<sequence length="490" mass="52445">MKLFPRLALPHDIRGGASLCLERSVEASPAMLVSRRTFLGLSMAMVPAWSQGQVKPALRYLQPGDAGYEDARKPFNSTILLKPSRIACCRTEADVVAAVRHAKEAGLPVAVKSGGHDFHGFSLNDGGLVLELSGMASREFDEKTNRFTAGPGLKLRDCYSWLLPRGRLLPAGSCGGVGLAGLTLGGGYGLFSREFGLTCDHLTGVRLVDGQGDVRDSRDEPELLWACRGGGNGNFGIATSFTFETQPAPPILASRKFIAKGLNAGGLARCLERWFEIAATLPEPCFSAVILNGSQATVLLTSTRAADGPAFVTASKALLQSGFTSKGPLTRPLASAIGRYEGRPGPLPFDNVSAGYYRGFADLKSAAAGICATVREAPGLIFQVNTLGGAIARGPDSAYPHRDFPFLGELQAYWEKGAIPAKLAAGHAAVRHALEAAGIRRHYRNYPDPRLADWQAAYFPGTYERLQALKAALDPDDRFRHPQSIRLPKI</sequence>
<dbReference type="EMBL" id="JAPDDT010000005">
    <property type="protein sequence ID" value="MCW1923753.1"/>
    <property type="molecule type" value="Genomic_DNA"/>
</dbReference>
<evidence type="ECO:0000313" key="7">
    <source>
        <dbReference type="EMBL" id="MCW1923753.1"/>
    </source>
</evidence>
<protein>
    <submittedName>
        <fullName evidence="7">FAD-binding oxidoreductase</fullName>
    </submittedName>
</protein>
<keyword evidence="5" id="KW-0560">Oxidoreductase</keyword>
<accession>A0ABT3GJP9</accession>
<dbReference type="InterPro" id="IPR016169">
    <property type="entry name" value="FAD-bd_PCMH_sub2"/>
</dbReference>